<feature type="domain" description="Methyltransferase type 12" evidence="1">
    <location>
        <begin position="44"/>
        <end position="134"/>
    </location>
</feature>
<gene>
    <name evidence="2" type="ORF">LCGC14_0590140</name>
</gene>
<sequence length="244" mass="27916">MTTAFSRISREYDDLWLLTEGYRDWMLKKILEHLKIHTDSKFADLGGGSGLFTHLLKEGVPLESDAICVDPSEAMLLNAGQYRGLQTYCESAEVFAQRQMPLNRILIKESIHHIRNRQGFWKEISSGLTPNGRILVVTRPSLPGFPLFKRAMTAFSESQPELEVLLDEISTSGLSAVTNTEEYHVEIPKERWYTMLRARFMSSLTSFTPDEIEQGILEVDGQLDGDQIRFTDRVFFVVIQHKTK</sequence>
<name>A0A0F9TZV4_9ZZZZ</name>
<dbReference type="Pfam" id="PF08242">
    <property type="entry name" value="Methyltransf_12"/>
    <property type="match status" value="1"/>
</dbReference>
<dbReference type="InterPro" id="IPR013217">
    <property type="entry name" value="Methyltransf_12"/>
</dbReference>
<dbReference type="InterPro" id="IPR029063">
    <property type="entry name" value="SAM-dependent_MTases_sf"/>
</dbReference>
<dbReference type="AlphaFoldDB" id="A0A0F9TZV4"/>
<dbReference type="SUPFAM" id="SSF53335">
    <property type="entry name" value="S-adenosyl-L-methionine-dependent methyltransferases"/>
    <property type="match status" value="1"/>
</dbReference>
<accession>A0A0F9TZV4</accession>
<protein>
    <recommendedName>
        <fullName evidence="1">Methyltransferase type 12 domain-containing protein</fullName>
    </recommendedName>
</protein>
<evidence type="ECO:0000259" key="1">
    <source>
        <dbReference type="Pfam" id="PF08242"/>
    </source>
</evidence>
<proteinExistence type="predicted"/>
<organism evidence="2">
    <name type="scientific">marine sediment metagenome</name>
    <dbReference type="NCBI Taxonomy" id="412755"/>
    <lineage>
        <taxon>unclassified sequences</taxon>
        <taxon>metagenomes</taxon>
        <taxon>ecological metagenomes</taxon>
    </lineage>
</organism>
<evidence type="ECO:0000313" key="2">
    <source>
        <dbReference type="EMBL" id="KKN54641.1"/>
    </source>
</evidence>
<dbReference type="EMBL" id="LAZR01000919">
    <property type="protein sequence ID" value="KKN54641.1"/>
    <property type="molecule type" value="Genomic_DNA"/>
</dbReference>
<reference evidence="2" key="1">
    <citation type="journal article" date="2015" name="Nature">
        <title>Complex archaea that bridge the gap between prokaryotes and eukaryotes.</title>
        <authorList>
            <person name="Spang A."/>
            <person name="Saw J.H."/>
            <person name="Jorgensen S.L."/>
            <person name="Zaremba-Niedzwiedzka K."/>
            <person name="Martijn J."/>
            <person name="Lind A.E."/>
            <person name="van Eijk R."/>
            <person name="Schleper C."/>
            <person name="Guy L."/>
            <person name="Ettema T.J."/>
        </authorList>
    </citation>
    <scope>NUCLEOTIDE SEQUENCE</scope>
</reference>
<comment type="caution">
    <text evidence="2">The sequence shown here is derived from an EMBL/GenBank/DDBJ whole genome shotgun (WGS) entry which is preliminary data.</text>
</comment>
<dbReference type="Gene3D" id="3.40.50.150">
    <property type="entry name" value="Vaccinia Virus protein VP39"/>
    <property type="match status" value="1"/>
</dbReference>